<feature type="transmembrane region" description="Helical" evidence="1">
    <location>
        <begin position="50"/>
        <end position="71"/>
    </location>
</feature>
<evidence type="ECO:0000313" key="2">
    <source>
        <dbReference type="EMBL" id="MFC6837654.1"/>
    </source>
</evidence>
<proteinExistence type="predicted"/>
<dbReference type="InterPro" id="IPR058309">
    <property type="entry name" value="DUF7996"/>
</dbReference>
<keyword evidence="1" id="KW-0812">Transmembrane</keyword>
<comment type="caution">
    <text evidence="2">The sequence shown here is derived from an EMBL/GenBank/DDBJ whole genome shotgun (WGS) entry which is preliminary data.</text>
</comment>
<keyword evidence="1" id="KW-1133">Transmembrane helix</keyword>
<name>A0ABD5UFP1_9EURY</name>
<dbReference type="AlphaFoldDB" id="A0ABD5UFP1"/>
<feature type="transmembrane region" description="Helical" evidence="1">
    <location>
        <begin position="21"/>
        <end position="38"/>
    </location>
</feature>
<dbReference type="RefSeq" id="WP_304449318.1">
    <property type="nucleotide sequence ID" value="NZ_JARRAH010000001.1"/>
</dbReference>
<keyword evidence="3" id="KW-1185">Reference proteome</keyword>
<dbReference type="Pfam" id="PF25959">
    <property type="entry name" value="DUF7996"/>
    <property type="match status" value="1"/>
</dbReference>
<accession>A0ABD5UFP1</accession>
<sequence length="80" mass="8295">MSDHASDQVDGDDEAFLTDRFKLGAAIALFGVLAPGITDYALTALGAPGLGAGVWAIGYATTVVVLFVLFIRPLDIGAER</sequence>
<dbReference type="EMBL" id="JBHSXM010000001">
    <property type="protein sequence ID" value="MFC6837654.1"/>
    <property type="molecule type" value="Genomic_DNA"/>
</dbReference>
<dbReference type="Proteomes" id="UP001596406">
    <property type="component" value="Unassembled WGS sequence"/>
</dbReference>
<gene>
    <name evidence="2" type="ORF">ACFQHK_14255</name>
</gene>
<protein>
    <submittedName>
        <fullName evidence="2">Uncharacterized protein</fullName>
    </submittedName>
</protein>
<keyword evidence="1" id="KW-0472">Membrane</keyword>
<organism evidence="2 3">
    <name type="scientific">Halomarina ordinaria</name>
    <dbReference type="NCBI Taxonomy" id="3033939"/>
    <lineage>
        <taxon>Archaea</taxon>
        <taxon>Methanobacteriati</taxon>
        <taxon>Methanobacteriota</taxon>
        <taxon>Stenosarchaea group</taxon>
        <taxon>Halobacteria</taxon>
        <taxon>Halobacteriales</taxon>
        <taxon>Natronomonadaceae</taxon>
        <taxon>Halomarina</taxon>
    </lineage>
</organism>
<evidence type="ECO:0000256" key="1">
    <source>
        <dbReference type="SAM" id="Phobius"/>
    </source>
</evidence>
<reference evidence="2 3" key="1">
    <citation type="journal article" date="2019" name="Int. J. Syst. Evol. Microbiol.">
        <title>The Global Catalogue of Microorganisms (GCM) 10K type strain sequencing project: providing services to taxonomists for standard genome sequencing and annotation.</title>
        <authorList>
            <consortium name="The Broad Institute Genomics Platform"/>
            <consortium name="The Broad Institute Genome Sequencing Center for Infectious Disease"/>
            <person name="Wu L."/>
            <person name="Ma J."/>
        </authorList>
    </citation>
    <scope>NUCLEOTIDE SEQUENCE [LARGE SCALE GENOMIC DNA]</scope>
    <source>
        <strain evidence="2 3">PSRA2</strain>
    </source>
</reference>
<evidence type="ECO:0000313" key="3">
    <source>
        <dbReference type="Proteomes" id="UP001596406"/>
    </source>
</evidence>